<dbReference type="InterPro" id="IPR036396">
    <property type="entry name" value="Cyt_P450_sf"/>
</dbReference>
<evidence type="ECO:0000256" key="2">
    <source>
        <dbReference type="ARBA" id="ARBA00005179"/>
    </source>
</evidence>
<accession>A0A9P3PT60</accession>
<keyword evidence="8" id="KW-0503">Monooxygenase</keyword>
<comment type="cofactor">
    <cofactor evidence="1 7">
        <name>heme</name>
        <dbReference type="ChEBI" id="CHEBI:30413"/>
    </cofactor>
</comment>
<sequence>MELAQTLIALTSGLLLVHLVAHGIHRFFFHPLARFPGPPLAALTLWYKAYFDIILDGGWAEHLDFLHAKYGPVVRVAPDELHFSDPRAYGEIYGMGTKFAKQDHLYSCFATDQSVFALTDLHEATQRRNLIGPFFSRRAILKLEKVVQTQVDNLVSRLLEYESTKEAANLDFAFRAASLDVITAYCFGLKGGLTNASRSFQNDVLLAMDATLPMIWVFKYFPFIKHFLLSVPEWTAAYLKPGTTGILEQRQQMGAQIDKLLKDPSSLEDIEHETIYHHLLNPQPENQRMPPISRSWLLDEGLYMRFAGSDTVGNVCTVGAYYILTNPSVHSTLVEELQQAWPDVTSTIGYEALEKLPFLTAVIKESLRMAHGVVTPLPRIVGPTDCEISGTMIPAGTVVSMGATIVHRNPEIFPEPFVFSPERWLREDSHELEKYLVAFSKGPRSCLGINLAWCELYLIFGNLFRKLALVAKDASIENVSFREYFVPIHRGQHLQAYVHAKAR</sequence>
<name>A0A9P3PT60_LYOSH</name>
<gene>
    <name evidence="9" type="ORF">LshimejAT787_1001780</name>
</gene>
<protein>
    <submittedName>
        <fullName evidence="9">Cytochrome p450</fullName>
    </submittedName>
</protein>
<evidence type="ECO:0000313" key="10">
    <source>
        <dbReference type="Proteomes" id="UP001063166"/>
    </source>
</evidence>
<evidence type="ECO:0000256" key="6">
    <source>
        <dbReference type="ARBA" id="ARBA00023004"/>
    </source>
</evidence>
<dbReference type="InterPro" id="IPR050121">
    <property type="entry name" value="Cytochrome_P450_monoxygenase"/>
</dbReference>
<keyword evidence="6 7" id="KW-0408">Iron</keyword>
<dbReference type="PRINTS" id="PR00463">
    <property type="entry name" value="EP450I"/>
</dbReference>
<evidence type="ECO:0000256" key="7">
    <source>
        <dbReference type="PIRSR" id="PIRSR602401-1"/>
    </source>
</evidence>
<dbReference type="GO" id="GO:0016705">
    <property type="term" value="F:oxidoreductase activity, acting on paired donors, with incorporation or reduction of molecular oxygen"/>
    <property type="evidence" value="ECO:0007669"/>
    <property type="project" value="InterPro"/>
</dbReference>
<keyword evidence="10" id="KW-1185">Reference proteome</keyword>
<dbReference type="GO" id="GO:0005506">
    <property type="term" value="F:iron ion binding"/>
    <property type="evidence" value="ECO:0007669"/>
    <property type="project" value="InterPro"/>
</dbReference>
<dbReference type="InterPro" id="IPR001128">
    <property type="entry name" value="Cyt_P450"/>
</dbReference>
<evidence type="ECO:0000313" key="9">
    <source>
        <dbReference type="EMBL" id="GLB41578.1"/>
    </source>
</evidence>
<dbReference type="Proteomes" id="UP001063166">
    <property type="component" value="Unassembled WGS sequence"/>
</dbReference>
<organism evidence="9 10">
    <name type="scientific">Lyophyllum shimeji</name>
    <name type="common">Hon-shimeji</name>
    <name type="synonym">Tricholoma shimeji</name>
    <dbReference type="NCBI Taxonomy" id="47721"/>
    <lineage>
        <taxon>Eukaryota</taxon>
        <taxon>Fungi</taxon>
        <taxon>Dikarya</taxon>
        <taxon>Basidiomycota</taxon>
        <taxon>Agaricomycotina</taxon>
        <taxon>Agaricomycetes</taxon>
        <taxon>Agaricomycetidae</taxon>
        <taxon>Agaricales</taxon>
        <taxon>Tricholomatineae</taxon>
        <taxon>Lyophyllaceae</taxon>
        <taxon>Lyophyllum</taxon>
    </lineage>
</organism>
<dbReference type="PRINTS" id="PR00385">
    <property type="entry name" value="P450"/>
</dbReference>
<dbReference type="GO" id="GO:0020037">
    <property type="term" value="F:heme binding"/>
    <property type="evidence" value="ECO:0007669"/>
    <property type="project" value="InterPro"/>
</dbReference>
<dbReference type="AlphaFoldDB" id="A0A9P3PT60"/>
<comment type="caution">
    <text evidence="9">The sequence shown here is derived from an EMBL/GenBank/DDBJ whole genome shotgun (WGS) entry which is preliminary data.</text>
</comment>
<dbReference type="InterPro" id="IPR002401">
    <property type="entry name" value="Cyt_P450_E_grp-I"/>
</dbReference>
<dbReference type="GO" id="GO:0004497">
    <property type="term" value="F:monooxygenase activity"/>
    <property type="evidence" value="ECO:0007669"/>
    <property type="project" value="UniProtKB-KW"/>
</dbReference>
<dbReference type="PANTHER" id="PTHR24305:SF157">
    <property type="entry name" value="N-ACETYLTRYPTOPHAN 6-HYDROXYLASE IVOC-RELATED"/>
    <property type="match status" value="1"/>
</dbReference>
<dbReference type="PROSITE" id="PS00086">
    <property type="entry name" value="CYTOCHROME_P450"/>
    <property type="match status" value="1"/>
</dbReference>
<keyword evidence="7 8" id="KW-0349">Heme</keyword>
<keyword evidence="5 8" id="KW-0560">Oxidoreductase</keyword>
<comment type="similarity">
    <text evidence="3 8">Belongs to the cytochrome P450 family.</text>
</comment>
<dbReference type="Pfam" id="PF00067">
    <property type="entry name" value="p450"/>
    <property type="match status" value="1"/>
</dbReference>
<dbReference type="SUPFAM" id="SSF48264">
    <property type="entry name" value="Cytochrome P450"/>
    <property type="match status" value="1"/>
</dbReference>
<evidence type="ECO:0000256" key="5">
    <source>
        <dbReference type="ARBA" id="ARBA00023002"/>
    </source>
</evidence>
<dbReference type="PANTHER" id="PTHR24305">
    <property type="entry name" value="CYTOCHROME P450"/>
    <property type="match status" value="1"/>
</dbReference>
<dbReference type="InterPro" id="IPR017972">
    <property type="entry name" value="Cyt_P450_CS"/>
</dbReference>
<dbReference type="EMBL" id="BRPK01000010">
    <property type="protein sequence ID" value="GLB41578.1"/>
    <property type="molecule type" value="Genomic_DNA"/>
</dbReference>
<evidence type="ECO:0000256" key="1">
    <source>
        <dbReference type="ARBA" id="ARBA00001971"/>
    </source>
</evidence>
<comment type="pathway">
    <text evidence="2">Secondary metabolite biosynthesis.</text>
</comment>
<dbReference type="CDD" id="cd11062">
    <property type="entry name" value="CYP58-like"/>
    <property type="match status" value="1"/>
</dbReference>
<proteinExistence type="inferred from homology"/>
<evidence type="ECO:0000256" key="8">
    <source>
        <dbReference type="RuleBase" id="RU000461"/>
    </source>
</evidence>
<evidence type="ECO:0000256" key="4">
    <source>
        <dbReference type="ARBA" id="ARBA00022723"/>
    </source>
</evidence>
<evidence type="ECO:0000256" key="3">
    <source>
        <dbReference type="ARBA" id="ARBA00010617"/>
    </source>
</evidence>
<keyword evidence="4 7" id="KW-0479">Metal-binding</keyword>
<reference evidence="9" key="1">
    <citation type="submission" date="2022-07" db="EMBL/GenBank/DDBJ databases">
        <title>The genome of Lyophyllum shimeji provides insight into the initial evolution of ectomycorrhizal fungal genome.</title>
        <authorList>
            <person name="Kobayashi Y."/>
            <person name="Shibata T."/>
            <person name="Hirakawa H."/>
            <person name="Shigenobu S."/>
            <person name="Nishiyama T."/>
            <person name="Yamada A."/>
            <person name="Hasebe M."/>
            <person name="Kawaguchi M."/>
        </authorList>
    </citation>
    <scope>NUCLEOTIDE SEQUENCE</scope>
    <source>
        <strain evidence="9">AT787</strain>
    </source>
</reference>
<feature type="binding site" description="axial binding residue" evidence="7">
    <location>
        <position position="446"/>
    </location>
    <ligand>
        <name>heme</name>
        <dbReference type="ChEBI" id="CHEBI:30413"/>
    </ligand>
    <ligandPart>
        <name>Fe</name>
        <dbReference type="ChEBI" id="CHEBI:18248"/>
    </ligandPart>
</feature>
<dbReference type="OrthoDB" id="1470350at2759"/>
<dbReference type="Gene3D" id="1.10.630.10">
    <property type="entry name" value="Cytochrome P450"/>
    <property type="match status" value="1"/>
</dbReference>